<name>A0ABY4I817_CHIFI</name>
<evidence type="ECO:0000313" key="2">
    <source>
        <dbReference type="EMBL" id="UPK72232.1"/>
    </source>
</evidence>
<dbReference type="Proteomes" id="UP000830198">
    <property type="component" value="Chromosome"/>
</dbReference>
<feature type="transmembrane region" description="Helical" evidence="1">
    <location>
        <begin position="198"/>
        <end position="216"/>
    </location>
</feature>
<evidence type="ECO:0000256" key="1">
    <source>
        <dbReference type="SAM" id="Phobius"/>
    </source>
</evidence>
<feature type="transmembrane region" description="Helical" evidence="1">
    <location>
        <begin position="222"/>
        <end position="242"/>
    </location>
</feature>
<keyword evidence="1" id="KW-1133">Transmembrane helix</keyword>
<evidence type="ECO:0000313" key="3">
    <source>
        <dbReference type="Proteomes" id="UP000830198"/>
    </source>
</evidence>
<keyword evidence="1" id="KW-0812">Transmembrane</keyword>
<feature type="transmembrane region" description="Helical" evidence="1">
    <location>
        <begin position="55"/>
        <end position="75"/>
    </location>
</feature>
<sequence>MYSQVPLSADDRQLLSSLRRAANLEIYLVAGVGIVLILLSCGIAGIMMSENDPPAVGMLLTFFLVLFCVGLLLLYRSIRIYRKTKRQFGPIQNKRIISGILQQLETIDKKYLRYTIGGSSFLVYVPLPVYLAKTEYKRPFVSAAALLNTNTSLHLVPIEPGVELLLQSHYKPSRYQATVRPLQEDDKQRQLDNFVTELKIIFAILAVMGVIAAMIAGFKKEVWLFIGLLFLLILVIIACVTLPRIIGIMRGSNKICITTTVTEKLEAMARSGKSMSKHTWYRLGNGTVEQHQLTTFRPGDTVLIEHLEKKNGGKGPLLDIKKI</sequence>
<dbReference type="RefSeq" id="WP_247814315.1">
    <property type="nucleotide sequence ID" value="NZ_CP095855.1"/>
</dbReference>
<gene>
    <name evidence="2" type="ORF">MYF79_13140</name>
</gene>
<proteinExistence type="predicted"/>
<organism evidence="2 3">
    <name type="scientific">Chitinophaga filiformis</name>
    <name type="common">Myxococcus filiformis</name>
    <name type="synonym">Flexibacter filiformis</name>
    <dbReference type="NCBI Taxonomy" id="104663"/>
    <lineage>
        <taxon>Bacteria</taxon>
        <taxon>Pseudomonadati</taxon>
        <taxon>Bacteroidota</taxon>
        <taxon>Chitinophagia</taxon>
        <taxon>Chitinophagales</taxon>
        <taxon>Chitinophagaceae</taxon>
        <taxon>Chitinophaga</taxon>
    </lineage>
</organism>
<feature type="transmembrane region" description="Helical" evidence="1">
    <location>
        <begin position="26"/>
        <end position="49"/>
    </location>
</feature>
<protein>
    <submittedName>
        <fullName evidence="2">Uncharacterized protein</fullName>
    </submittedName>
</protein>
<accession>A0ABY4I817</accession>
<keyword evidence="1" id="KW-0472">Membrane</keyword>
<reference evidence="2 3" key="1">
    <citation type="submission" date="2022-04" db="EMBL/GenBank/DDBJ databases">
        <title>The arsenic-methylating capacity of Chitinophaga filiformis YT5 during chitin decomposition.</title>
        <authorList>
            <person name="Chen G."/>
            <person name="Liang Y."/>
        </authorList>
    </citation>
    <scope>NUCLEOTIDE SEQUENCE [LARGE SCALE GENOMIC DNA]</scope>
    <source>
        <strain evidence="2 3">YT5</strain>
    </source>
</reference>
<dbReference type="EMBL" id="CP095855">
    <property type="protein sequence ID" value="UPK72232.1"/>
    <property type="molecule type" value="Genomic_DNA"/>
</dbReference>
<keyword evidence="3" id="KW-1185">Reference proteome</keyword>